<evidence type="ECO:0000313" key="1">
    <source>
        <dbReference type="EMBL" id="GIZ03767.1"/>
    </source>
</evidence>
<feature type="non-terminal residue" evidence="1">
    <location>
        <position position="1"/>
    </location>
</feature>
<keyword evidence="2" id="KW-1185">Reference proteome</keyword>
<proteinExistence type="predicted"/>
<gene>
    <name evidence="1" type="ORF">CEXT_137471</name>
</gene>
<organism evidence="1 2">
    <name type="scientific">Caerostris extrusa</name>
    <name type="common">Bark spider</name>
    <name type="synonym">Caerostris bankana</name>
    <dbReference type="NCBI Taxonomy" id="172846"/>
    <lineage>
        <taxon>Eukaryota</taxon>
        <taxon>Metazoa</taxon>
        <taxon>Ecdysozoa</taxon>
        <taxon>Arthropoda</taxon>
        <taxon>Chelicerata</taxon>
        <taxon>Arachnida</taxon>
        <taxon>Araneae</taxon>
        <taxon>Araneomorphae</taxon>
        <taxon>Entelegynae</taxon>
        <taxon>Araneoidea</taxon>
        <taxon>Araneidae</taxon>
        <taxon>Caerostris</taxon>
    </lineage>
</organism>
<reference evidence="1 2" key="1">
    <citation type="submission" date="2021-06" db="EMBL/GenBank/DDBJ databases">
        <title>Caerostris extrusa draft genome.</title>
        <authorList>
            <person name="Kono N."/>
            <person name="Arakawa K."/>
        </authorList>
    </citation>
    <scope>NUCLEOTIDE SEQUENCE [LARGE SCALE GENOMIC DNA]</scope>
</reference>
<dbReference type="AlphaFoldDB" id="A0AAV4Y8N2"/>
<sequence length="69" mass="7995">LKNPLFRMKIVEPQRESLEQKHRRNLSDLTQFLSDITLMQVGHNYSKPCAILPTAKRICRNYGAGKPRS</sequence>
<name>A0AAV4Y8N2_CAEEX</name>
<accession>A0AAV4Y8N2</accession>
<dbReference type="EMBL" id="BPLR01018995">
    <property type="protein sequence ID" value="GIZ03767.1"/>
    <property type="molecule type" value="Genomic_DNA"/>
</dbReference>
<evidence type="ECO:0000313" key="2">
    <source>
        <dbReference type="Proteomes" id="UP001054945"/>
    </source>
</evidence>
<comment type="caution">
    <text evidence="1">The sequence shown here is derived from an EMBL/GenBank/DDBJ whole genome shotgun (WGS) entry which is preliminary data.</text>
</comment>
<protein>
    <submittedName>
        <fullName evidence="1">Uncharacterized protein</fullName>
    </submittedName>
</protein>
<dbReference type="Proteomes" id="UP001054945">
    <property type="component" value="Unassembled WGS sequence"/>
</dbReference>